<dbReference type="AlphaFoldDB" id="A0AA39HLB7"/>
<feature type="region of interest" description="Disordered" evidence="1">
    <location>
        <begin position="84"/>
        <end position="128"/>
    </location>
</feature>
<sequence>MNSRIKQPSGRSGVNAKEERLELMAMYRCKQAHHNLHSQAYYGPNDSGQVLQQVDGSHCLSSPPGKRRWHRHLLKDPDSTISIWDTCKTTTPSDESGKSPAENRSSADEEAPPESRQPLVSTFRTDAQ</sequence>
<keyword evidence="3" id="KW-1185">Reference proteome</keyword>
<accession>A0AA39HLB7</accession>
<evidence type="ECO:0000256" key="1">
    <source>
        <dbReference type="SAM" id="MobiDB-lite"/>
    </source>
</evidence>
<gene>
    <name evidence="2" type="ORF">QR680_003718</name>
</gene>
<feature type="compositionally biased region" description="Polar residues" evidence="1">
    <location>
        <begin position="84"/>
        <end position="94"/>
    </location>
</feature>
<protein>
    <submittedName>
        <fullName evidence="2">Uncharacterized protein</fullName>
    </submittedName>
</protein>
<dbReference type="Proteomes" id="UP001175271">
    <property type="component" value="Unassembled WGS sequence"/>
</dbReference>
<reference evidence="2" key="1">
    <citation type="submission" date="2023-06" db="EMBL/GenBank/DDBJ databases">
        <title>Genomic analysis of the entomopathogenic nematode Steinernema hermaphroditum.</title>
        <authorList>
            <person name="Schwarz E.M."/>
            <person name="Heppert J.K."/>
            <person name="Baniya A."/>
            <person name="Schwartz H.T."/>
            <person name="Tan C.-H."/>
            <person name="Antoshechkin I."/>
            <person name="Sternberg P.W."/>
            <person name="Goodrich-Blair H."/>
            <person name="Dillman A.R."/>
        </authorList>
    </citation>
    <scope>NUCLEOTIDE SEQUENCE</scope>
    <source>
        <strain evidence="2">PS9179</strain>
        <tissue evidence="2">Whole animal</tissue>
    </source>
</reference>
<proteinExistence type="predicted"/>
<name>A0AA39HLB7_9BILA</name>
<evidence type="ECO:0000313" key="2">
    <source>
        <dbReference type="EMBL" id="KAK0408006.1"/>
    </source>
</evidence>
<organism evidence="2 3">
    <name type="scientific">Steinernema hermaphroditum</name>
    <dbReference type="NCBI Taxonomy" id="289476"/>
    <lineage>
        <taxon>Eukaryota</taxon>
        <taxon>Metazoa</taxon>
        <taxon>Ecdysozoa</taxon>
        <taxon>Nematoda</taxon>
        <taxon>Chromadorea</taxon>
        <taxon>Rhabditida</taxon>
        <taxon>Tylenchina</taxon>
        <taxon>Panagrolaimomorpha</taxon>
        <taxon>Strongyloidoidea</taxon>
        <taxon>Steinernematidae</taxon>
        <taxon>Steinernema</taxon>
    </lineage>
</organism>
<feature type="compositionally biased region" description="Polar residues" evidence="1">
    <location>
        <begin position="118"/>
        <end position="128"/>
    </location>
</feature>
<dbReference type="EMBL" id="JAUCMV010000003">
    <property type="protein sequence ID" value="KAK0408006.1"/>
    <property type="molecule type" value="Genomic_DNA"/>
</dbReference>
<comment type="caution">
    <text evidence="2">The sequence shown here is derived from an EMBL/GenBank/DDBJ whole genome shotgun (WGS) entry which is preliminary data.</text>
</comment>
<evidence type="ECO:0000313" key="3">
    <source>
        <dbReference type="Proteomes" id="UP001175271"/>
    </source>
</evidence>